<dbReference type="Gene3D" id="3.40.50.970">
    <property type="match status" value="2"/>
</dbReference>
<dbReference type="FunFam" id="3.40.50.970:FF:000024">
    <property type="entry name" value="Pyruvate decarboxylase isozyme"/>
    <property type="match status" value="1"/>
</dbReference>
<dbReference type="InterPro" id="IPR029061">
    <property type="entry name" value="THDP-binding"/>
</dbReference>
<proteinExistence type="inferred from homology"/>
<dbReference type="Proteomes" id="UP000642829">
    <property type="component" value="Unassembled WGS sequence"/>
</dbReference>
<feature type="domain" description="Thiamine pyrophosphate enzyme TPP-binding" evidence="13">
    <location>
        <begin position="408"/>
        <end position="532"/>
    </location>
</feature>
<gene>
    <name evidence="15" type="ORF">GCM10007047_11750</name>
</gene>
<evidence type="ECO:0000313" key="15">
    <source>
        <dbReference type="EMBL" id="GHB97560.1"/>
    </source>
</evidence>
<keyword evidence="6" id="KW-0210">Decarboxylase</keyword>
<protein>
    <recommendedName>
        <fullName evidence="4">pyruvate decarboxylase</fullName>
        <ecNumber evidence="4">4.1.1.1</ecNumber>
    </recommendedName>
</protein>
<keyword evidence="16" id="KW-1185">Reference proteome</keyword>
<dbReference type="InterPro" id="IPR047214">
    <property type="entry name" value="TPP_PDC_IPDC"/>
</dbReference>
<evidence type="ECO:0000256" key="8">
    <source>
        <dbReference type="ARBA" id="ARBA00023052"/>
    </source>
</evidence>
<dbReference type="EMBL" id="BMXG01000006">
    <property type="protein sequence ID" value="GHB97560.1"/>
    <property type="molecule type" value="Genomic_DNA"/>
</dbReference>
<feature type="binding site" evidence="10">
    <location>
        <position position="469"/>
    </location>
    <ligand>
        <name>Mg(2+)</name>
        <dbReference type="ChEBI" id="CHEBI:18420"/>
    </ligand>
</feature>
<reference evidence="15" key="1">
    <citation type="journal article" date="2014" name="Int. J. Syst. Evol. Microbiol.">
        <title>Complete genome sequence of Corynebacterium casei LMG S-19264T (=DSM 44701T), isolated from a smear-ripened cheese.</title>
        <authorList>
            <consortium name="US DOE Joint Genome Institute (JGI-PGF)"/>
            <person name="Walter F."/>
            <person name="Albersmeier A."/>
            <person name="Kalinowski J."/>
            <person name="Ruckert C."/>
        </authorList>
    </citation>
    <scope>NUCLEOTIDE SEQUENCE</scope>
    <source>
        <strain evidence="15">KCTC 12870</strain>
    </source>
</reference>
<dbReference type="CDD" id="cd02005">
    <property type="entry name" value="TPP_PDC_IPDC"/>
    <property type="match status" value="1"/>
</dbReference>
<evidence type="ECO:0000313" key="16">
    <source>
        <dbReference type="Proteomes" id="UP000642829"/>
    </source>
</evidence>
<feature type="binding site" evidence="10">
    <location>
        <position position="440"/>
    </location>
    <ligand>
        <name>Mg(2+)</name>
        <dbReference type="ChEBI" id="CHEBI:18420"/>
    </ligand>
</feature>
<evidence type="ECO:0000256" key="5">
    <source>
        <dbReference type="ARBA" id="ARBA00022723"/>
    </source>
</evidence>
<organism evidence="15 16">
    <name type="scientific">Cerasicoccus arenae</name>
    <dbReference type="NCBI Taxonomy" id="424488"/>
    <lineage>
        <taxon>Bacteria</taxon>
        <taxon>Pseudomonadati</taxon>
        <taxon>Verrucomicrobiota</taxon>
        <taxon>Opitutia</taxon>
        <taxon>Puniceicoccales</taxon>
        <taxon>Cerasicoccaceae</taxon>
        <taxon>Cerasicoccus</taxon>
    </lineage>
</organism>
<dbReference type="GO" id="GO:0030976">
    <property type="term" value="F:thiamine pyrophosphate binding"/>
    <property type="evidence" value="ECO:0007669"/>
    <property type="project" value="InterPro"/>
</dbReference>
<dbReference type="InterPro" id="IPR011766">
    <property type="entry name" value="TPP_enzyme_TPP-bd"/>
</dbReference>
<evidence type="ECO:0000256" key="2">
    <source>
        <dbReference type="ARBA" id="ARBA00001964"/>
    </source>
</evidence>
<evidence type="ECO:0000256" key="10">
    <source>
        <dbReference type="PIRSR" id="PIRSR036565-2"/>
    </source>
</evidence>
<evidence type="ECO:0000256" key="3">
    <source>
        <dbReference type="ARBA" id="ARBA00007812"/>
    </source>
</evidence>
<dbReference type="SUPFAM" id="SSF52467">
    <property type="entry name" value="DHS-like NAD/FAD-binding domain"/>
    <property type="match status" value="1"/>
</dbReference>
<dbReference type="GO" id="GO:0005829">
    <property type="term" value="C:cytosol"/>
    <property type="evidence" value="ECO:0007669"/>
    <property type="project" value="TreeGrafter"/>
</dbReference>
<comment type="catalytic activity">
    <reaction evidence="1">
        <text>a 2-oxocarboxylate + H(+) = an aldehyde + CO2</text>
        <dbReference type="Rhea" id="RHEA:11628"/>
        <dbReference type="ChEBI" id="CHEBI:15378"/>
        <dbReference type="ChEBI" id="CHEBI:16526"/>
        <dbReference type="ChEBI" id="CHEBI:17478"/>
        <dbReference type="ChEBI" id="CHEBI:35179"/>
        <dbReference type="EC" id="4.1.1.1"/>
    </reaction>
</comment>
<keyword evidence="5 10" id="KW-0479">Metal-binding</keyword>
<dbReference type="InterPro" id="IPR047213">
    <property type="entry name" value="TPP_PYR_PDC_IPDC-like"/>
</dbReference>
<evidence type="ECO:0000256" key="6">
    <source>
        <dbReference type="ARBA" id="ARBA00022793"/>
    </source>
</evidence>
<dbReference type="FunFam" id="3.40.50.970:FF:000019">
    <property type="entry name" value="Pyruvate decarboxylase isozyme"/>
    <property type="match status" value="1"/>
</dbReference>
<dbReference type="GO" id="GO:0000287">
    <property type="term" value="F:magnesium ion binding"/>
    <property type="evidence" value="ECO:0007669"/>
    <property type="project" value="InterPro"/>
</dbReference>
<dbReference type="EC" id="4.1.1.1" evidence="4"/>
<dbReference type="Gene3D" id="3.40.50.1220">
    <property type="entry name" value="TPP-binding domain"/>
    <property type="match status" value="1"/>
</dbReference>
<evidence type="ECO:0000259" key="12">
    <source>
        <dbReference type="Pfam" id="PF00205"/>
    </source>
</evidence>
<dbReference type="FunFam" id="3.40.50.1220:FF:000009">
    <property type="entry name" value="Pyruvate decarboxylase 1"/>
    <property type="match status" value="1"/>
</dbReference>
<accession>A0A8J3DAL6</accession>
<dbReference type="PIRSF" id="PIRSF036565">
    <property type="entry name" value="Pyruvt_ip_decrb"/>
    <property type="match status" value="1"/>
</dbReference>
<comment type="cofactor">
    <cofactor evidence="2">
        <name>thiamine diphosphate</name>
        <dbReference type="ChEBI" id="CHEBI:58937"/>
    </cofactor>
</comment>
<keyword evidence="7 10" id="KW-0460">Magnesium</keyword>
<dbReference type="SUPFAM" id="SSF52518">
    <property type="entry name" value="Thiamin diphosphate-binding fold (THDP-binding)"/>
    <property type="match status" value="2"/>
</dbReference>
<sequence>MTTTTVGSYLATRLEQIGVRHYFAVPGDYNLVLLDQLLKNQRMQFVGCCNELNLGYACDGYARATGVAAGFVTFSVGGLSAINAIAGAYAEDLPIIFVSGGPNTNAWPENRPLHHTLGEVRYRYQLDMFKMVTACAVSIEHIDDAPELIDRAINECLRRRKPVYIEIACNLAGENIPSAPNQKLTAPVPCDEAALDAAVEHAATMLNTAIKPVLVGGVKLRPWEAEPAFAQLAEASGYAVAMMPNAKGFFPESHPQYIGTYWGPVSTPGCGEIVESSDAYLYAGPTFTDYTTVGYSAMINKDKLIQANPERVKLPGRTYNNVPLPLFLSKLAEKLKLNPTSLEAWKRLRPEPCCRPQVTPDTKLLTRYVTDRIENMLTPDMTLLAETGDSWFNGVKTKLPDGANFEIQMQYGSIGWSVGATLGYAMAMKGERRVISMIGDGSFQLTAQELSTIIRYELNPIIFLINNRGYTIEVEIHDGPYNNIKNWDYAGLMNVLNAEDGKGWSTRVDTVGELDAAIETALAHEGGPCLIELTIDRDDCSKELLEWGTRVATVNSAPPKWT</sequence>
<keyword evidence="8 11" id="KW-0786">Thiamine pyrophosphate</keyword>
<dbReference type="InterPro" id="IPR012000">
    <property type="entry name" value="Thiamin_PyroP_enz_cen_dom"/>
</dbReference>
<keyword evidence="9" id="KW-0456">Lyase</keyword>
<dbReference type="Pfam" id="PF00205">
    <property type="entry name" value="TPP_enzyme_M"/>
    <property type="match status" value="1"/>
</dbReference>
<dbReference type="Pfam" id="PF02775">
    <property type="entry name" value="TPP_enzyme_C"/>
    <property type="match status" value="1"/>
</dbReference>
<reference evidence="15" key="2">
    <citation type="submission" date="2020-09" db="EMBL/GenBank/DDBJ databases">
        <authorList>
            <person name="Sun Q."/>
            <person name="Kim S."/>
        </authorList>
    </citation>
    <scope>NUCLEOTIDE SEQUENCE</scope>
    <source>
        <strain evidence="15">KCTC 12870</strain>
    </source>
</reference>
<feature type="domain" description="Thiamine pyrophosphate enzyme N-terminal TPP-binding" evidence="14">
    <location>
        <begin position="5"/>
        <end position="108"/>
    </location>
</feature>
<comment type="similarity">
    <text evidence="3 11">Belongs to the TPP enzyme family.</text>
</comment>
<comment type="cofactor">
    <cofactor evidence="10">
        <name>Mg(2+)</name>
        <dbReference type="ChEBI" id="CHEBI:18420"/>
    </cofactor>
    <text evidence="10">Binds 1 Mg(2+) per subunit.</text>
</comment>
<dbReference type="CDD" id="cd07038">
    <property type="entry name" value="TPP_PYR_PDC_IPDC_like"/>
    <property type="match status" value="1"/>
</dbReference>
<evidence type="ECO:0000256" key="11">
    <source>
        <dbReference type="RuleBase" id="RU362132"/>
    </source>
</evidence>
<name>A0A8J3DAL6_9BACT</name>
<dbReference type="Pfam" id="PF02776">
    <property type="entry name" value="TPP_enzyme_N"/>
    <property type="match status" value="1"/>
</dbReference>
<evidence type="ECO:0000259" key="14">
    <source>
        <dbReference type="Pfam" id="PF02776"/>
    </source>
</evidence>
<feature type="domain" description="Thiamine pyrophosphate enzyme central" evidence="12">
    <location>
        <begin position="199"/>
        <end position="323"/>
    </location>
</feature>
<comment type="caution">
    <text evidence="15">The sequence shown here is derived from an EMBL/GenBank/DDBJ whole genome shotgun (WGS) entry which is preliminary data.</text>
</comment>
<feature type="binding site" evidence="10">
    <location>
        <position position="467"/>
    </location>
    <ligand>
        <name>Mg(2+)</name>
        <dbReference type="ChEBI" id="CHEBI:18420"/>
    </ligand>
</feature>
<evidence type="ECO:0000256" key="1">
    <source>
        <dbReference type="ARBA" id="ARBA00001041"/>
    </source>
</evidence>
<dbReference type="InterPro" id="IPR012110">
    <property type="entry name" value="PDC/IPDC-like"/>
</dbReference>
<dbReference type="PANTHER" id="PTHR43452">
    <property type="entry name" value="PYRUVATE DECARBOXYLASE"/>
    <property type="match status" value="1"/>
</dbReference>
<dbReference type="PANTHER" id="PTHR43452:SF1">
    <property type="entry name" value="PYRUVATE DECARBOXYLASE C186.09-RELATED"/>
    <property type="match status" value="1"/>
</dbReference>
<dbReference type="InterPro" id="IPR012001">
    <property type="entry name" value="Thiamin_PyroP_enz_TPP-bd_dom"/>
</dbReference>
<evidence type="ECO:0000256" key="4">
    <source>
        <dbReference type="ARBA" id="ARBA00013202"/>
    </source>
</evidence>
<evidence type="ECO:0000256" key="7">
    <source>
        <dbReference type="ARBA" id="ARBA00022842"/>
    </source>
</evidence>
<dbReference type="AlphaFoldDB" id="A0A8J3DAL6"/>
<dbReference type="GO" id="GO:0004737">
    <property type="term" value="F:pyruvate decarboxylase activity"/>
    <property type="evidence" value="ECO:0007669"/>
    <property type="project" value="UniProtKB-EC"/>
</dbReference>
<evidence type="ECO:0000256" key="9">
    <source>
        <dbReference type="ARBA" id="ARBA00023239"/>
    </source>
</evidence>
<dbReference type="RefSeq" id="WP_189512895.1">
    <property type="nucleotide sequence ID" value="NZ_BMXG01000006.1"/>
</dbReference>
<evidence type="ECO:0000259" key="13">
    <source>
        <dbReference type="Pfam" id="PF02775"/>
    </source>
</evidence>
<dbReference type="GO" id="GO:0000949">
    <property type="term" value="P:aromatic amino acid family catabolic process to alcohol via Ehrlich pathway"/>
    <property type="evidence" value="ECO:0007669"/>
    <property type="project" value="TreeGrafter"/>
</dbReference>
<keyword evidence="15" id="KW-0670">Pyruvate</keyword>
<dbReference type="InterPro" id="IPR029035">
    <property type="entry name" value="DHS-like_NAD/FAD-binding_dom"/>
</dbReference>